<dbReference type="EMBL" id="GL882879">
    <property type="protein sequence ID" value="EGF84457.1"/>
    <property type="molecule type" value="Genomic_DNA"/>
</dbReference>
<evidence type="ECO:0000313" key="12">
    <source>
        <dbReference type="Proteomes" id="UP000007241"/>
    </source>
</evidence>
<dbReference type="PROSITE" id="PS50893">
    <property type="entry name" value="ABC_TRANSPORTER_2"/>
    <property type="match status" value="1"/>
</dbReference>
<evidence type="ECO:0000256" key="2">
    <source>
        <dbReference type="ARBA" id="ARBA00022448"/>
    </source>
</evidence>
<dbReference type="AlphaFoldDB" id="F4NV17"/>
<keyword evidence="2" id="KW-0813">Transport</keyword>
<feature type="transmembrane region" description="Helical" evidence="9">
    <location>
        <begin position="597"/>
        <end position="619"/>
    </location>
</feature>
<dbReference type="GO" id="GO:0016020">
    <property type="term" value="C:membrane"/>
    <property type="evidence" value="ECO:0007669"/>
    <property type="project" value="UniProtKB-SubCell"/>
</dbReference>
<protein>
    <recommendedName>
        <fullName evidence="10">ABC transporter domain-containing protein</fullName>
    </recommendedName>
</protein>
<dbReference type="GO" id="GO:0005524">
    <property type="term" value="F:ATP binding"/>
    <property type="evidence" value="ECO:0007669"/>
    <property type="project" value="UniProtKB-KW"/>
</dbReference>
<evidence type="ECO:0000256" key="3">
    <source>
        <dbReference type="ARBA" id="ARBA00022692"/>
    </source>
</evidence>
<dbReference type="SMART" id="SM00382">
    <property type="entry name" value="AAA"/>
    <property type="match status" value="1"/>
</dbReference>
<dbReference type="Proteomes" id="UP000007241">
    <property type="component" value="Unassembled WGS sequence"/>
</dbReference>
<evidence type="ECO:0000259" key="10">
    <source>
        <dbReference type="PROSITE" id="PS50893"/>
    </source>
</evidence>
<reference evidence="11 12" key="1">
    <citation type="submission" date="2009-12" db="EMBL/GenBank/DDBJ databases">
        <title>The draft genome of Batrachochytrium dendrobatidis.</title>
        <authorList>
            <consortium name="US DOE Joint Genome Institute (JGI-PGF)"/>
            <person name="Kuo A."/>
            <person name="Salamov A."/>
            <person name="Schmutz J."/>
            <person name="Lucas S."/>
            <person name="Pitluck S."/>
            <person name="Rosenblum E."/>
            <person name="Stajich J."/>
            <person name="Eisen M."/>
            <person name="Grigoriev I.V."/>
        </authorList>
    </citation>
    <scope>NUCLEOTIDE SEQUENCE [LARGE SCALE GENOMIC DNA]</scope>
    <source>
        <strain evidence="12">JAM81 / FGSC 10211</strain>
    </source>
</reference>
<dbReference type="CDD" id="cd03263">
    <property type="entry name" value="ABC_subfamily_A"/>
    <property type="match status" value="1"/>
</dbReference>
<dbReference type="GO" id="GO:0140359">
    <property type="term" value="F:ABC-type transporter activity"/>
    <property type="evidence" value="ECO:0007669"/>
    <property type="project" value="InterPro"/>
</dbReference>
<gene>
    <name evidence="11" type="ORF">BATDEDRAFT_85168</name>
</gene>
<comment type="subcellular location">
    <subcellularLocation>
        <location evidence="1">Membrane</location>
        <topology evidence="1">Multi-pass membrane protein</topology>
    </subcellularLocation>
</comment>
<feature type="domain" description="ABC transporter" evidence="10">
    <location>
        <begin position="695"/>
        <end position="930"/>
    </location>
</feature>
<proteinExistence type="predicted"/>
<keyword evidence="8 9" id="KW-0472">Membrane</keyword>
<keyword evidence="12" id="KW-1185">Reference proteome</keyword>
<keyword evidence="4" id="KW-0677">Repeat</keyword>
<dbReference type="InterPro" id="IPR017871">
    <property type="entry name" value="ABC_transporter-like_CS"/>
</dbReference>
<dbReference type="FunFam" id="3.40.50.300:FF:000665">
    <property type="entry name" value="ABC transporter A family member 2"/>
    <property type="match status" value="1"/>
</dbReference>
<dbReference type="PANTHER" id="PTHR19229:SF36">
    <property type="entry name" value="ATP-BINDING CASSETTE SUB-FAMILY A MEMBER 2"/>
    <property type="match status" value="1"/>
</dbReference>
<dbReference type="InterPro" id="IPR003593">
    <property type="entry name" value="AAA+_ATPase"/>
</dbReference>
<dbReference type="Pfam" id="PF00005">
    <property type="entry name" value="ABC_tran"/>
    <property type="match status" value="1"/>
</dbReference>
<accession>F4NV17</accession>
<dbReference type="PANTHER" id="PTHR19229">
    <property type="entry name" value="ATP-BINDING CASSETTE TRANSPORTER SUBFAMILY A ABCA"/>
    <property type="match status" value="1"/>
</dbReference>
<dbReference type="PROSITE" id="PS00211">
    <property type="entry name" value="ABC_TRANSPORTER_1"/>
    <property type="match status" value="1"/>
</dbReference>
<dbReference type="OMA" id="CANWFEN"/>
<dbReference type="GO" id="GO:0042626">
    <property type="term" value="F:ATPase-coupled transmembrane transporter activity"/>
    <property type="evidence" value="ECO:0000318"/>
    <property type="project" value="GO_Central"/>
</dbReference>
<evidence type="ECO:0000256" key="1">
    <source>
        <dbReference type="ARBA" id="ARBA00004141"/>
    </source>
</evidence>
<evidence type="ECO:0000256" key="5">
    <source>
        <dbReference type="ARBA" id="ARBA00022741"/>
    </source>
</evidence>
<dbReference type="HOGENOM" id="CLU_000604_19_5_1"/>
<keyword evidence="7 9" id="KW-1133">Transmembrane helix</keyword>
<evidence type="ECO:0000256" key="7">
    <source>
        <dbReference type="ARBA" id="ARBA00022989"/>
    </source>
</evidence>
<feature type="transmembrane region" description="Helical" evidence="9">
    <location>
        <begin position="515"/>
        <end position="542"/>
    </location>
</feature>
<keyword evidence="5" id="KW-0547">Nucleotide-binding</keyword>
<name>F4NV17_BATDJ</name>
<feature type="transmembrane region" description="Helical" evidence="9">
    <location>
        <begin position="46"/>
        <end position="71"/>
    </location>
</feature>
<dbReference type="GO" id="GO:0005319">
    <property type="term" value="F:lipid transporter activity"/>
    <property type="evidence" value="ECO:0000318"/>
    <property type="project" value="GO_Central"/>
</dbReference>
<keyword evidence="6" id="KW-0067">ATP-binding</keyword>
<evidence type="ECO:0000256" key="4">
    <source>
        <dbReference type="ARBA" id="ARBA00022737"/>
    </source>
</evidence>
<dbReference type="SUPFAM" id="SSF52540">
    <property type="entry name" value="P-loop containing nucleoside triphosphate hydrolases"/>
    <property type="match status" value="1"/>
</dbReference>
<dbReference type="OrthoDB" id="8061355at2759"/>
<dbReference type="STRING" id="684364.F4NV17"/>
<evidence type="ECO:0000313" key="11">
    <source>
        <dbReference type="EMBL" id="EGF84457.1"/>
    </source>
</evidence>
<evidence type="ECO:0000256" key="6">
    <source>
        <dbReference type="ARBA" id="ARBA00022840"/>
    </source>
</evidence>
<organism evidence="11 12">
    <name type="scientific">Batrachochytrium dendrobatidis (strain JAM81 / FGSC 10211)</name>
    <name type="common">Frog chytrid fungus</name>
    <dbReference type="NCBI Taxonomy" id="684364"/>
    <lineage>
        <taxon>Eukaryota</taxon>
        <taxon>Fungi</taxon>
        <taxon>Fungi incertae sedis</taxon>
        <taxon>Chytridiomycota</taxon>
        <taxon>Chytridiomycota incertae sedis</taxon>
        <taxon>Chytridiomycetes</taxon>
        <taxon>Rhizophydiales</taxon>
        <taxon>Rhizophydiales incertae sedis</taxon>
        <taxon>Batrachochytrium</taxon>
    </lineage>
</organism>
<evidence type="ECO:0000256" key="8">
    <source>
        <dbReference type="ARBA" id="ARBA00023136"/>
    </source>
</evidence>
<dbReference type="InterPro" id="IPR026082">
    <property type="entry name" value="ABCA"/>
</dbReference>
<dbReference type="InterPro" id="IPR003439">
    <property type="entry name" value="ABC_transporter-like_ATP-bd"/>
</dbReference>
<dbReference type="GO" id="GO:0016887">
    <property type="term" value="F:ATP hydrolysis activity"/>
    <property type="evidence" value="ECO:0007669"/>
    <property type="project" value="InterPro"/>
</dbReference>
<dbReference type="InterPro" id="IPR027417">
    <property type="entry name" value="P-loop_NTPase"/>
</dbReference>
<dbReference type="RefSeq" id="XP_006676449.1">
    <property type="nucleotide sequence ID" value="XM_006676386.1"/>
</dbReference>
<evidence type="ECO:0000256" key="9">
    <source>
        <dbReference type="SAM" id="Phobius"/>
    </source>
</evidence>
<dbReference type="GO" id="GO:0006869">
    <property type="term" value="P:lipid transport"/>
    <property type="evidence" value="ECO:0000318"/>
    <property type="project" value="GO_Central"/>
</dbReference>
<dbReference type="GeneID" id="18241964"/>
<feature type="transmembrane region" description="Helical" evidence="9">
    <location>
        <begin position="444"/>
        <end position="468"/>
    </location>
</feature>
<dbReference type="InParanoid" id="F4NV17"/>
<feature type="transmembrane region" description="Helical" evidence="9">
    <location>
        <begin position="554"/>
        <end position="577"/>
    </location>
</feature>
<sequence>MPTVAGRVVPEPVTMPNQSSSAIVVGPSRQITALARKAISFQKRQMFTNICCIGLCPFLMVIISAGLGTLITRLISRSTSVSEFLRCSNVSAMSYPGIPNWNATVGLPLLPKSDLWTGATMDDIYQTNYDVVINFGLDGPPGAAVASFQHPCVFWYGENYPFSPLYEMNPGASGNAVRDSTYTAEPQGGWFMALLNGMSSGVVDARSLQRFIGLQLRSWAIYSAENADTLSMLGSKPMQNTIPLPALLSAPSTNAFISPITNSSIGLLGTIPTRYWGDLGGISISNPGSSALNVQPVPWFNYTGGSDNDLDVSISNALNEVILAISKVDKSAIQRNINSNVSATNELFLKIGKILNDLPHGAVFFNKIDHANKRYSWNMHYGTDIRLTATSNFPVPGVRLIQQQTQLDNAILRNSNVSVYGNASITQGLRILPYVANNKLNLPFGGLIGAILYPFGVSFLLPVFCVILVQEKEYRVLVMMQMNGMKSIWYYVSQYGNNQVSLAFLFSTFFNRSRFALAIVVCLLFKVIVFLAVLLSVLIALTVDSIFVSGSAPLAYFIWPPFAFYRALTVLNKASYAGSLQPYKLSMIRPGNEVGNAIIFMGVGVFVYLTLAIYLAAVLPSEFGVRRPWHFPVTDTIRKIKAARFAKDSDGIHTAEAELALSIQVDESETQYEDEDVKAERNRILSRNFDATSPLILSHMRKVYSGRGGAGPKLAVKDVTFAVEEGIVFGLLGPNGAGKTTLISILTGLYQSSSGEATLAGYNIKTDTAEVYKNIGICPQFDILWEELTVSEHLFFYARLKGVTADCEKVAVQNAINDVALSGFEHRISKGLSGGEKRRLSIAIALIGNPKVVFFDEPTTGLDPEVRRLIWGIVNTAKIGKTIVLTTHSMEEAEALCQRIGIMAKGTLRCLANPIRLKQVYGAGFKLYFNTLEADMPRAIQYIESILPKGFKVIDVFATNASYEFPGVPGILPQLFRGIEQSKDSVGILDWGIGQTTLEEVFIRLISESDASAEY</sequence>
<keyword evidence="3 9" id="KW-0812">Transmembrane</keyword>
<dbReference type="Gene3D" id="3.40.50.300">
    <property type="entry name" value="P-loop containing nucleotide triphosphate hydrolases"/>
    <property type="match status" value="1"/>
</dbReference>